<dbReference type="Pfam" id="PF13581">
    <property type="entry name" value="HATPase_c_2"/>
    <property type="match status" value="1"/>
</dbReference>
<dbReference type="SUPFAM" id="SSF55785">
    <property type="entry name" value="PYP-like sensor domain (PAS domain)"/>
    <property type="match status" value="2"/>
</dbReference>
<dbReference type="OrthoDB" id="118142at2"/>
<dbReference type="PROSITE" id="PS50112">
    <property type="entry name" value="PAS"/>
    <property type="match status" value="1"/>
</dbReference>
<dbReference type="NCBIfam" id="TIGR00229">
    <property type="entry name" value="sensory_box"/>
    <property type="match status" value="2"/>
</dbReference>
<dbReference type="Proteomes" id="UP000053413">
    <property type="component" value="Unassembled WGS sequence"/>
</dbReference>
<sequence length="795" mass="86289">MSSVVNEPLDMVYLATATMDSHCVVTGWSDGAQRLLGYRPEEIVGRAVTELWAGETAAEAVGRCLAGRSKWSGRAGLCHRDGHRVEAEALAHRVVADGGATGWLLVSAVAREPRSPEADAAVGAFTQAPCVLAVFDTDLRLVRANAEMEAAAAVTEDRMRGMRLVELLPHPESEKTEEGMRRALESGERQVLEVYVRVPGESREHAWTISLAPLKDRRGRVYGVCFAAYDTARRHQAQERLLLLNEAGKRIGSTLDLAHVTHELADVAVPRVADFVGVDLLTFLDQGEEPPSGRLSGPITMRRAAHRSVLPGTPEAVVGVGELDTHPESSPSGECLAEGRAILYQVSDELMVRWDALDPVRAARIREYGIHSELVVPMRTRGVTLGVVFFARHRTPVPFDEDDLLLAEEITARAAVCVDNARRYKRERMTARALQRNLLPRRLPDLAAMEVTSRYLPSETWAGVGGDWFDVIPLSGARAALVVGDTVGRGVEASATMGRLRSAIRTLADIDLPPGELLTHLAGLVTRLAAEDDPEPPGATGATCLYAVYDPVSRHCTLASAGHLPPVVVTPDGSADILDVPNGPPLGLGTLPFEAVETELSEGSVLALYTDGLVEGSDRAIDQGLEALCEALAQPGPSLDALGDTVLRTLLPARPDDDVALLLARARALGPDRVATWEIPPEPAVVPRIRREVTARLMDWGLEKLVFTTELVVSELVTNAIRYGRPPIRLRLIRDRTLLCEVSDFSSTAPHLRRARTFDEGGRGLFLVAQLAQRWGTRLEVHGKTIWAEQDLSDE</sequence>
<dbReference type="InterPro" id="IPR001932">
    <property type="entry name" value="PPM-type_phosphatase-like_dom"/>
</dbReference>
<dbReference type="InterPro" id="IPR036890">
    <property type="entry name" value="HATPase_C_sf"/>
</dbReference>
<dbReference type="InterPro" id="IPR029016">
    <property type="entry name" value="GAF-like_dom_sf"/>
</dbReference>
<organism evidence="3 4">
    <name type="scientific">Streptomyces violaceusniger</name>
    <dbReference type="NCBI Taxonomy" id="68280"/>
    <lineage>
        <taxon>Bacteria</taxon>
        <taxon>Bacillati</taxon>
        <taxon>Actinomycetota</taxon>
        <taxon>Actinomycetes</taxon>
        <taxon>Kitasatosporales</taxon>
        <taxon>Streptomycetaceae</taxon>
        <taxon>Streptomyces</taxon>
        <taxon>Streptomyces violaceusniger group</taxon>
    </lineage>
</organism>
<gene>
    <name evidence="3" type="ORF">ADL28_36545</name>
</gene>
<dbReference type="Gene3D" id="3.30.450.20">
    <property type="entry name" value="PAS domain"/>
    <property type="match status" value="2"/>
</dbReference>
<dbReference type="InterPro" id="IPR052016">
    <property type="entry name" value="Bact_Sigma-Reg"/>
</dbReference>
<reference evidence="4" key="1">
    <citation type="submission" date="2015-10" db="EMBL/GenBank/DDBJ databases">
        <authorList>
            <person name="Ju K.-S."/>
            <person name="Doroghazi J.R."/>
            <person name="Metcalf W.W."/>
        </authorList>
    </citation>
    <scope>NUCLEOTIDE SEQUENCE [LARGE SCALE GENOMIC DNA]</scope>
    <source>
        <strain evidence="4">NRRL F-8817</strain>
    </source>
</reference>
<dbReference type="PANTHER" id="PTHR43156:SF2">
    <property type="entry name" value="STAGE II SPORULATION PROTEIN E"/>
    <property type="match status" value="1"/>
</dbReference>
<keyword evidence="1" id="KW-0378">Hydrolase</keyword>
<dbReference type="CDD" id="cd00130">
    <property type="entry name" value="PAS"/>
    <property type="match status" value="1"/>
</dbReference>
<dbReference type="InterPro" id="IPR003018">
    <property type="entry name" value="GAF"/>
</dbReference>
<dbReference type="InterPro" id="IPR003594">
    <property type="entry name" value="HATPase_dom"/>
</dbReference>
<comment type="caution">
    <text evidence="3">The sequence shown here is derived from an EMBL/GenBank/DDBJ whole genome shotgun (WGS) entry which is preliminary data.</text>
</comment>
<dbReference type="EMBL" id="LLZJ01000399">
    <property type="protein sequence ID" value="KUL45718.1"/>
    <property type="molecule type" value="Genomic_DNA"/>
</dbReference>
<accession>A0A0X3VM45</accession>
<dbReference type="FunFam" id="3.60.40.10:FF:000031">
    <property type="entry name" value="PAS sensor protein"/>
    <property type="match status" value="1"/>
</dbReference>
<dbReference type="SMART" id="SM00331">
    <property type="entry name" value="PP2C_SIG"/>
    <property type="match status" value="1"/>
</dbReference>
<dbReference type="GeneID" id="97429984"/>
<dbReference type="Gene3D" id="3.30.565.10">
    <property type="entry name" value="Histidine kinase-like ATPase, C-terminal domain"/>
    <property type="match status" value="1"/>
</dbReference>
<dbReference type="SUPFAM" id="SSF81606">
    <property type="entry name" value="PP2C-like"/>
    <property type="match status" value="1"/>
</dbReference>
<dbReference type="Gene3D" id="3.30.450.40">
    <property type="match status" value="1"/>
</dbReference>
<evidence type="ECO:0000256" key="1">
    <source>
        <dbReference type="ARBA" id="ARBA00022801"/>
    </source>
</evidence>
<dbReference type="FunFam" id="3.30.450.40:FF:000035">
    <property type="entry name" value="PAS sensor protein"/>
    <property type="match status" value="1"/>
</dbReference>
<dbReference type="RefSeq" id="WP_059148092.1">
    <property type="nucleotide sequence ID" value="NZ_LLZJ01000399.1"/>
</dbReference>
<protein>
    <submittedName>
        <fullName evidence="3">PAS sensor protein</fullName>
    </submittedName>
</protein>
<dbReference type="InterPro" id="IPR035965">
    <property type="entry name" value="PAS-like_dom_sf"/>
</dbReference>
<name>A0A0X3VM45_STRVO</name>
<dbReference type="SUPFAM" id="SSF55781">
    <property type="entry name" value="GAF domain-like"/>
    <property type="match status" value="1"/>
</dbReference>
<dbReference type="Pfam" id="PF07228">
    <property type="entry name" value="SpoIIE"/>
    <property type="match status" value="1"/>
</dbReference>
<dbReference type="InterPro" id="IPR013656">
    <property type="entry name" value="PAS_4"/>
</dbReference>
<dbReference type="AlphaFoldDB" id="A0A0X3VM45"/>
<dbReference type="SUPFAM" id="SSF55874">
    <property type="entry name" value="ATPase domain of HSP90 chaperone/DNA topoisomerase II/histidine kinase"/>
    <property type="match status" value="1"/>
</dbReference>
<dbReference type="SMART" id="SM00091">
    <property type="entry name" value="PAS"/>
    <property type="match status" value="2"/>
</dbReference>
<evidence type="ECO:0000313" key="4">
    <source>
        <dbReference type="Proteomes" id="UP000053413"/>
    </source>
</evidence>
<dbReference type="InterPro" id="IPR000014">
    <property type="entry name" value="PAS"/>
</dbReference>
<evidence type="ECO:0000259" key="2">
    <source>
        <dbReference type="PROSITE" id="PS50112"/>
    </source>
</evidence>
<dbReference type="Pfam" id="PF08448">
    <property type="entry name" value="PAS_4"/>
    <property type="match status" value="1"/>
</dbReference>
<feature type="domain" description="PAS" evidence="2">
    <location>
        <begin position="1"/>
        <end position="51"/>
    </location>
</feature>
<dbReference type="PANTHER" id="PTHR43156">
    <property type="entry name" value="STAGE II SPORULATION PROTEIN E-RELATED"/>
    <property type="match status" value="1"/>
</dbReference>
<dbReference type="CDD" id="cd16936">
    <property type="entry name" value="HATPase_RsbW-like"/>
    <property type="match status" value="1"/>
</dbReference>
<evidence type="ECO:0000313" key="3">
    <source>
        <dbReference type="EMBL" id="KUL45718.1"/>
    </source>
</evidence>
<dbReference type="Pfam" id="PF01590">
    <property type="entry name" value="GAF"/>
    <property type="match status" value="1"/>
</dbReference>
<dbReference type="InterPro" id="IPR036457">
    <property type="entry name" value="PPM-type-like_dom_sf"/>
</dbReference>
<dbReference type="FunFam" id="3.30.565.10:FF:000028">
    <property type="entry name" value="PAS sensor protein"/>
    <property type="match status" value="1"/>
</dbReference>
<proteinExistence type="predicted"/>
<dbReference type="Gene3D" id="3.60.40.10">
    <property type="entry name" value="PPM-type phosphatase domain"/>
    <property type="match status" value="1"/>
</dbReference>
<dbReference type="Pfam" id="PF13426">
    <property type="entry name" value="PAS_9"/>
    <property type="match status" value="1"/>
</dbReference>
<dbReference type="GO" id="GO:0016791">
    <property type="term" value="F:phosphatase activity"/>
    <property type="evidence" value="ECO:0007669"/>
    <property type="project" value="TreeGrafter"/>
</dbReference>